<accession>A0ACD3AXC7</accession>
<protein>
    <submittedName>
        <fullName evidence="1">Uncharacterized protein</fullName>
    </submittedName>
</protein>
<keyword evidence="2" id="KW-1185">Reference proteome</keyword>
<name>A0ACD3AXC7_9AGAR</name>
<reference evidence="1 2" key="1">
    <citation type="journal article" date="2019" name="Nat. Ecol. Evol.">
        <title>Megaphylogeny resolves global patterns of mushroom evolution.</title>
        <authorList>
            <person name="Varga T."/>
            <person name="Krizsan K."/>
            <person name="Foldi C."/>
            <person name="Dima B."/>
            <person name="Sanchez-Garcia M."/>
            <person name="Sanchez-Ramirez S."/>
            <person name="Szollosi G.J."/>
            <person name="Szarkandi J.G."/>
            <person name="Papp V."/>
            <person name="Albert L."/>
            <person name="Andreopoulos W."/>
            <person name="Angelini C."/>
            <person name="Antonin V."/>
            <person name="Barry K.W."/>
            <person name="Bougher N.L."/>
            <person name="Buchanan P."/>
            <person name="Buyck B."/>
            <person name="Bense V."/>
            <person name="Catcheside P."/>
            <person name="Chovatia M."/>
            <person name="Cooper J."/>
            <person name="Damon W."/>
            <person name="Desjardin D."/>
            <person name="Finy P."/>
            <person name="Geml J."/>
            <person name="Haridas S."/>
            <person name="Hughes K."/>
            <person name="Justo A."/>
            <person name="Karasinski D."/>
            <person name="Kautmanova I."/>
            <person name="Kiss B."/>
            <person name="Kocsube S."/>
            <person name="Kotiranta H."/>
            <person name="LaButti K.M."/>
            <person name="Lechner B.E."/>
            <person name="Liimatainen K."/>
            <person name="Lipzen A."/>
            <person name="Lukacs Z."/>
            <person name="Mihaltcheva S."/>
            <person name="Morgado L.N."/>
            <person name="Niskanen T."/>
            <person name="Noordeloos M.E."/>
            <person name="Ohm R.A."/>
            <person name="Ortiz-Santana B."/>
            <person name="Ovrebo C."/>
            <person name="Racz N."/>
            <person name="Riley R."/>
            <person name="Savchenko A."/>
            <person name="Shiryaev A."/>
            <person name="Soop K."/>
            <person name="Spirin V."/>
            <person name="Szebenyi C."/>
            <person name="Tomsovsky M."/>
            <person name="Tulloss R.E."/>
            <person name="Uehling J."/>
            <person name="Grigoriev I.V."/>
            <person name="Vagvolgyi C."/>
            <person name="Papp T."/>
            <person name="Martin F.M."/>
            <person name="Miettinen O."/>
            <person name="Hibbett D.S."/>
            <person name="Nagy L.G."/>
        </authorList>
    </citation>
    <scope>NUCLEOTIDE SEQUENCE [LARGE SCALE GENOMIC DNA]</scope>
    <source>
        <strain evidence="1 2">NL-1719</strain>
    </source>
</reference>
<evidence type="ECO:0000313" key="2">
    <source>
        <dbReference type="Proteomes" id="UP000308600"/>
    </source>
</evidence>
<proteinExistence type="predicted"/>
<organism evidence="1 2">
    <name type="scientific">Pluteus cervinus</name>
    <dbReference type="NCBI Taxonomy" id="181527"/>
    <lineage>
        <taxon>Eukaryota</taxon>
        <taxon>Fungi</taxon>
        <taxon>Dikarya</taxon>
        <taxon>Basidiomycota</taxon>
        <taxon>Agaricomycotina</taxon>
        <taxon>Agaricomycetes</taxon>
        <taxon>Agaricomycetidae</taxon>
        <taxon>Agaricales</taxon>
        <taxon>Pluteineae</taxon>
        <taxon>Pluteaceae</taxon>
        <taxon>Pluteus</taxon>
    </lineage>
</organism>
<dbReference type="Proteomes" id="UP000308600">
    <property type="component" value="Unassembled WGS sequence"/>
</dbReference>
<evidence type="ECO:0000313" key="1">
    <source>
        <dbReference type="EMBL" id="TFK70205.1"/>
    </source>
</evidence>
<dbReference type="EMBL" id="ML208317">
    <property type="protein sequence ID" value="TFK70205.1"/>
    <property type="molecule type" value="Genomic_DNA"/>
</dbReference>
<gene>
    <name evidence="1" type="ORF">BDN72DRAFT_959009</name>
</gene>
<sequence length="358" mass="40438">MPLPIFKKFRKVSFPFHGSFFLFSIDPVESVRHLNDPELDKIAHEMKPKRYLGFVESIASWDRSQPYIVYNLILVSHGLPLPNETEGIEPDMCLPILPTTYHPTNRQPLQPSSPLPLNNCYFHTLTSLARVRAKTTWRRRNDATILEPPEKAREFATSGQDMCRRDDAKMKYETREASNPTGIPQADLIEGEDGEGKPEEVEVSENDIQLERRRESPKPIGSVTNQEQDDDDDDDASFEDCASTQDGERGELEELLNSEGIFQAIFSQGFADNSIIAITDITYNISLARAGGFSEPEEFFEEEARLKQLMLQSKSRAIERARELDEATYGAGSAKDLVQQTTLLPQFIESTSTSDKGK</sequence>